<dbReference type="AlphaFoldDB" id="A0A8J2RA85"/>
<dbReference type="PANTHER" id="PTHR46759:SF1">
    <property type="entry name" value="LEUCINE-RICH REPEAT-CONTAINING PROTEIN 72"/>
    <property type="match status" value="1"/>
</dbReference>
<dbReference type="InterPro" id="IPR042655">
    <property type="entry name" value="LRC72"/>
</dbReference>
<evidence type="ECO:0000313" key="1">
    <source>
        <dbReference type="EMBL" id="CAH0098667.1"/>
    </source>
</evidence>
<dbReference type="Gene3D" id="3.80.10.10">
    <property type="entry name" value="Ribonuclease Inhibitor"/>
    <property type="match status" value="1"/>
</dbReference>
<sequence>MHFQGKVNCYIQFKCQHNFLNPRITTKWLRDHCRKHGLYQTPHLNEVLYLQHQGFKCIELLEDYTGLRSLWLDHNRLTNVLGLNTMKNLKCLFIQNNYLVTLSGIEFLSQLVILDVSNNELKKINEIVVRNLDSYRFQITIYCKNLKFLDEKPIQENDRFCAKARLKNGIFGMRKEKTRQKDVEDLETIVYVLGKSVTSTHNKY</sequence>
<dbReference type="OrthoDB" id="1904536at2759"/>
<dbReference type="PANTHER" id="PTHR46759">
    <property type="entry name" value="LEUCINE-RICH REPEAT-CONTAINING PROTEIN 72"/>
    <property type="match status" value="1"/>
</dbReference>
<accession>A0A8J2RA85</accession>
<dbReference type="InterPro" id="IPR032675">
    <property type="entry name" value="LRR_dom_sf"/>
</dbReference>
<evidence type="ECO:0008006" key="3">
    <source>
        <dbReference type="Google" id="ProtNLM"/>
    </source>
</evidence>
<dbReference type="SMART" id="SM00365">
    <property type="entry name" value="LRR_SD22"/>
    <property type="match status" value="3"/>
</dbReference>
<name>A0A8J2RA85_9CRUS</name>
<keyword evidence="2" id="KW-1185">Reference proteome</keyword>
<organism evidence="1 2">
    <name type="scientific">Daphnia galeata</name>
    <dbReference type="NCBI Taxonomy" id="27404"/>
    <lineage>
        <taxon>Eukaryota</taxon>
        <taxon>Metazoa</taxon>
        <taxon>Ecdysozoa</taxon>
        <taxon>Arthropoda</taxon>
        <taxon>Crustacea</taxon>
        <taxon>Branchiopoda</taxon>
        <taxon>Diplostraca</taxon>
        <taxon>Cladocera</taxon>
        <taxon>Anomopoda</taxon>
        <taxon>Daphniidae</taxon>
        <taxon>Daphnia</taxon>
    </lineage>
</organism>
<dbReference type="PROSITE" id="PS51450">
    <property type="entry name" value="LRR"/>
    <property type="match status" value="2"/>
</dbReference>
<dbReference type="SUPFAM" id="SSF52058">
    <property type="entry name" value="L domain-like"/>
    <property type="match status" value="1"/>
</dbReference>
<proteinExistence type="predicted"/>
<dbReference type="Proteomes" id="UP000789390">
    <property type="component" value="Unassembled WGS sequence"/>
</dbReference>
<dbReference type="InterPro" id="IPR001611">
    <property type="entry name" value="Leu-rich_rpt"/>
</dbReference>
<reference evidence="1" key="1">
    <citation type="submission" date="2021-11" db="EMBL/GenBank/DDBJ databases">
        <authorList>
            <person name="Schell T."/>
        </authorList>
    </citation>
    <scope>NUCLEOTIDE SEQUENCE</scope>
    <source>
        <strain evidence="1">M5</strain>
    </source>
</reference>
<dbReference type="EMBL" id="CAKKLH010000005">
    <property type="protein sequence ID" value="CAH0098667.1"/>
    <property type="molecule type" value="Genomic_DNA"/>
</dbReference>
<protein>
    <recommendedName>
        <fullName evidence="3">Dynein assembly factor 1, axonemal homolog</fullName>
    </recommendedName>
</protein>
<gene>
    <name evidence="1" type="ORF">DGAL_LOCUS753</name>
</gene>
<comment type="caution">
    <text evidence="1">The sequence shown here is derived from an EMBL/GenBank/DDBJ whole genome shotgun (WGS) entry which is preliminary data.</text>
</comment>
<evidence type="ECO:0000313" key="2">
    <source>
        <dbReference type="Proteomes" id="UP000789390"/>
    </source>
</evidence>